<dbReference type="Proteomes" id="UP001168642">
    <property type="component" value="Unassembled WGS sequence"/>
</dbReference>
<reference evidence="1" key="1">
    <citation type="submission" date="2023-07" db="EMBL/GenBank/DDBJ databases">
        <title>Wenyingzhuangia sp. chi5 genome sequencing and assembly.</title>
        <authorList>
            <person name="Park S."/>
        </authorList>
    </citation>
    <scope>NUCLEOTIDE SEQUENCE</scope>
    <source>
        <strain evidence="1">Chi5</strain>
    </source>
</reference>
<comment type="caution">
    <text evidence="1">The sequence shown here is derived from an EMBL/GenBank/DDBJ whole genome shotgun (WGS) entry which is preliminary data.</text>
</comment>
<dbReference type="EMBL" id="JAUMIT010000006">
    <property type="protein sequence ID" value="MDO3695592.1"/>
    <property type="molecule type" value="Genomic_DNA"/>
</dbReference>
<keyword evidence="2" id="KW-1185">Reference proteome</keyword>
<accession>A0ABT8VUF2</accession>
<organism evidence="1 2">
    <name type="scientific">Wenyingzhuangia gilva</name>
    <dbReference type="NCBI Taxonomy" id="3057677"/>
    <lineage>
        <taxon>Bacteria</taxon>
        <taxon>Pseudomonadati</taxon>
        <taxon>Bacteroidota</taxon>
        <taxon>Flavobacteriia</taxon>
        <taxon>Flavobacteriales</taxon>
        <taxon>Flavobacteriaceae</taxon>
        <taxon>Wenyingzhuangia</taxon>
    </lineage>
</organism>
<proteinExistence type="predicted"/>
<protein>
    <submittedName>
        <fullName evidence="1">Uncharacterized protein</fullName>
    </submittedName>
</protein>
<sequence length="156" mass="18521">MKTLFIALLISINSYHPNDNCDHLNEIRDIFQAGVNNKEELAEMIAICKKYDCDKITPYYAAATMRKAEFVWSPLEKLSNFNKGKKMLESFIKEHPNNIEAKYIRWLTQKMAPKFLGYHENIKEDYDYIQKNITKSDLDKEYQKVILNHIQKMKHE</sequence>
<evidence type="ECO:0000313" key="2">
    <source>
        <dbReference type="Proteomes" id="UP001168642"/>
    </source>
</evidence>
<evidence type="ECO:0000313" key="1">
    <source>
        <dbReference type="EMBL" id="MDO3695592.1"/>
    </source>
</evidence>
<gene>
    <name evidence="1" type="ORF">QVZ41_12145</name>
</gene>
<name>A0ABT8VUF2_9FLAO</name>
<dbReference type="RefSeq" id="WP_302884864.1">
    <property type="nucleotide sequence ID" value="NZ_JAUMIT010000006.1"/>
</dbReference>